<feature type="transmembrane region" description="Helical" evidence="2">
    <location>
        <begin position="108"/>
        <end position="128"/>
    </location>
</feature>
<feature type="transmembrane region" description="Helical" evidence="2">
    <location>
        <begin position="351"/>
        <end position="371"/>
    </location>
</feature>
<dbReference type="Pfam" id="PF22564">
    <property type="entry name" value="HAAS"/>
    <property type="match status" value="1"/>
</dbReference>
<keyword evidence="2" id="KW-0812">Transmembrane</keyword>
<protein>
    <submittedName>
        <fullName evidence="3">DUF1700 domain-containing protein</fullName>
    </submittedName>
</protein>
<keyword evidence="2" id="KW-1133">Transmembrane helix</keyword>
<dbReference type="RefSeq" id="WP_172313502.1">
    <property type="nucleotide sequence ID" value="NZ_WOEY01000085.1"/>
</dbReference>
<feature type="region of interest" description="Disordered" evidence="1">
    <location>
        <begin position="161"/>
        <end position="192"/>
    </location>
</feature>
<gene>
    <name evidence="3" type="ORF">GNZ12_21675</name>
</gene>
<comment type="caution">
    <text evidence="3">The sequence shown here is derived from an EMBL/GenBank/DDBJ whole genome shotgun (WGS) entry which is preliminary data.</text>
</comment>
<keyword evidence="2" id="KW-0472">Membrane</keyword>
<keyword evidence="4" id="KW-1185">Reference proteome</keyword>
<accession>A0ABX2BV89</accession>
<evidence type="ECO:0000313" key="4">
    <source>
        <dbReference type="Proteomes" id="UP000652198"/>
    </source>
</evidence>
<dbReference type="Proteomes" id="UP000652198">
    <property type="component" value="Unassembled WGS sequence"/>
</dbReference>
<evidence type="ECO:0000256" key="1">
    <source>
        <dbReference type="SAM" id="MobiDB-lite"/>
    </source>
</evidence>
<evidence type="ECO:0000256" key="2">
    <source>
        <dbReference type="SAM" id="Phobius"/>
    </source>
</evidence>
<reference evidence="3 4" key="1">
    <citation type="submission" date="2019-11" db="EMBL/GenBank/DDBJ databases">
        <title>Metabolism of dissolved organic matter in forest soils.</title>
        <authorList>
            <person name="Cyle K.T."/>
            <person name="Wilhelm R.C."/>
            <person name="Martinez C.E."/>
        </authorList>
    </citation>
    <scope>NUCLEOTIDE SEQUENCE [LARGE SCALE GENOMIC DNA]</scope>
    <source>
        <strain evidence="3 4">1N</strain>
    </source>
</reference>
<feature type="compositionally biased region" description="Acidic residues" evidence="1">
    <location>
        <begin position="168"/>
        <end position="179"/>
    </location>
</feature>
<sequence length="399" mass="42787">MTQDAFIQQLRHELRSLPKKVVDEIVADYREYFGDALAAGRSEAEVVAALGDPIKLARELKAQANFRQWETRRSFGNLMRVVASIAGLGLLQLLLLIPFMFYLLMLTIGYAVSGALTVAGLVTVVALGSHHLFGWPAFNSVPFTFESGDVRTGPLASVIGHDKAAKDDSDEGDEGDDSDADHAPAPAQGDARQATANMKVFRVDGDRFVLRPDAATRISIVTLAGPIDIKNDDGKLKINSVGGARDLFKVDPDGTWSIASADIIALDLKDDEGDKVSAARIGTGAKAMAWDIRNHGDHVSFVQGMDATGKGLAVHSGSDSVVIDRDHIAIKSGSDNVVVVGPHGSGIGAMIYGFAMLVAGIVGLWLCLWLTRITWRGLVRYVQRQLDLITARLDEGQSA</sequence>
<name>A0ABX2BV89_9BURK</name>
<feature type="transmembrane region" description="Helical" evidence="2">
    <location>
        <begin position="81"/>
        <end position="102"/>
    </location>
</feature>
<evidence type="ECO:0000313" key="3">
    <source>
        <dbReference type="EMBL" id="NPT43870.1"/>
    </source>
</evidence>
<proteinExistence type="predicted"/>
<organism evidence="3 4">
    <name type="scientific">Paraburkholderia solitsugae</name>
    <dbReference type="NCBI Taxonomy" id="2675748"/>
    <lineage>
        <taxon>Bacteria</taxon>
        <taxon>Pseudomonadati</taxon>
        <taxon>Pseudomonadota</taxon>
        <taxon>Betaproteobacteria</taxon>
        <taxon>Burkholderiales</taxon>
        <taxon>Burkholderiaceae</taxon>
        <taxon>Paraburkholderia</taxon>
    </lineage>
</organism>
<dbReference type="EMBL" id="WOEY01000085">
    <property type="protein sequence ID" value="NPT43870.1"/>
    <property type="molecule type" value="Genomic_DNA"/>
</dbReference>